<feature type="region of interest" description="Disordered" evidence="1">
    <location>
        <begin position="1"/>
        <end position="24"/>
    </location>
</feature>
<dbReference type="EMBL" id="JPMI01000026">
    <property type="protein sequence ID" value="KFA94083.1"/>
    <property type="molecule type" value="Genomic_DNA"/>
</dbReference>
<comment type="caution">
    <text evidence="2">The sequence shown here is derived from an EMBL/GenBank/DDBJ whole genome shotgun (WGS) entry which is preliminary data.</text>
</comment>
<name>A0A084T048_9BACT</name>
<evidence type="ECO:0000313" key="2">
    <source>
        <dbReference type="EMBL" id="KFA94083.1"/>
    </source>
</evidence>
<gene>
    <name evidence="2" type="ORF">Q664_04730</name>
</gene>
<evidence type="ECO:0000256" key="1">
    <source>
        <dbReference type="SAM" id="MobiDB-lite"/>
    </source>
</evidence>
<dbReference type="AlphaFoldDB" id="A0A084T048"/>
<sequence length="81" mass="8942">MEGSKQKLDCGVRPTRGKDNGDRFFVHRFDKPNKDGDHGIFYVGSVTASLPAERRGLGRPGSRDNSLQPLVEQGDSLASRR</sequence>
<dbReference type="Proteomes" id="UP000028547">
    <property type="component" value="Unassembled WGS sequence"/>
</dbReference>
<protein>
    <submittedName>
        <fullName evidence="2">Uncharacterized protein</fullName>
    </submittedName>
</protein>
<evidence type="ECO:0000313" key="3">
    <source>
        <dbReference type="Proteomes" id="UP000028547"/>
    </source>
</evidence>
<reference evidence="2 3" key="1">
    <citation type="submission" date="2014-07" db="EMBL/GenBank/DDBJ databases">
        <title>Draft Genome Sequence of Gephyronic Acid Producer, Cystobacter violaceus Strain Cb vi76.</title>
        <authorList>
            <person name="Stevens D.C."/>
            <person name="Young J."/>
            <person name="Carmichael R."/>
            <person name="Tan J."/>
            <person name="Taylor R.E."/>
        </authorList>
    </citation>
    <scope>NUCLEOTIDE SEQUENCE [LARGE SCALE GENOMIC DNA]</scope>
    <source>
        <strain evidence="2 3">Cb vi76</strain>
    </source>
</reference>
<organism evidence="2 3">
    <name type="scientific">Archangium violaceum Cb vi76</name>
    <dbReference type="NCBI Taxonomy" id="1406225"/>
    <lineage>
        <taxon>Bacteria</taxon>
        <taxon>Pseudomonadati</taxon>
        <taxon>Myxococcota</taxon>
        <taxon>Myxococcia</taxon>
        <taxon>Myxococcales</taxon>
        <taxon>Cystobacterineae</taxon>
        <taxon>Archangiaceae</taxon>
        <taxon>Archangium</taxon>
    </lineage>
</organism>
<proteinExistence type="predicted"/>
<accession>A0A084T048</accession>
<feature type="region of interest" description="Disordered" evidence="1">
    <location>
        <begin position="51"/>
        <end position="81"/>
    </location>
</feature>